<dbReference type="GO" id="GO:0016829">
    <property type="term" value="F:lyase activity"/>
    <property type="evidence" value="ECO:0007669"/>
    <property type="project" value="UniProtKB-KW"/>
</dbReference>
<reference evidence="17 18" key="1">
    <citation type="submission" date="2018-10" db="EMBL/GenBank/DDBJ databases">
        <title>Fifty Aureobasidium pullulans genomes reveal a recombining polyextremotolerant generalist.</title>
        <authorList>
            <person name="Gostincar C."/>
            <person name="Turk M."/>
            <person name="Zajc J."/>
            <person name="Gunde-Cimerman N."/>
        </authorList>
    </citation>
    <scope>NUCLEOTIDE SEQUENCE [LARGE SCALE GENOMIC DNA]</scope>
    <source>
        <strain evidence="17 18">EXF-11900</strain>
    </source>
</reference>
<comment type="subcellular location">
    <subcellularLocation>
        <location evidence="1">Secreted</location>
    </subcellularLocation>
</comment>
<dbReference type="PANTHER" id="PTHR31736">
    <property type="match status" value="1"/>
</dbReference>
<evidence type="ECO:0000256" key="9">
    <source>
        <dbReference type="ARBA" id="ARBA00023295"/>
    </source>
</evidence>
<keyword evidence="17" id="KW-0456">Lyase</keyword>
<keyword evidence="8" id="KW-0119">Carbohydrate metabolism</keyword>
<evidence type="ECO:0000256" key="14">
    <source>
        <dbReference type="ARBA" id="ARBA00048766"/>
    </source>
</evidence>
<dbReference type="SUPFAM" id="SSF51126">
    <property type="entry name" value="Pectin lyase-like"/>
    <property type="match status" value="1"/>
</dbReference>
<evidence type="ECO:0000256" key="6">
    <source>
        <dbReference type="ARBA" id="ARBA00023157"/>
    </source>
</evidence>
<dbReference type="CDD" id="cd05188">
    <property type="entry name" value="MDR"/>
    <property type="match status" value="1"/>
</dbReference>
<dbReference type="GO" id="GO:0000272">
    <property type="term" value="P:polysaccharide catabolic process"/>
    <property type="evidence" value="ECO:0007669"/>
    <property type="project" value="UniProtKB-KW"/>
</dbReference>
<comment type="caution">
    <text evidence="17">The sequence shown here is derived from an EMBL/GenBank/DDBJ whole genome shotgun (WGS) entry which is preliminary data.</text>
</comment>
<evidence type="ECO:0000256" key="13">
    <source>
        <dbReference type="ARBA" id="ARBA00038933"/>
    </source>
</evidence>
<protein>
    <recommendedName>
        <fullName evidence="13">galacturonan 1,4-alpha-galacturonidase</fullName>
        <ecNumber evidence="13">3.2.1.67</ecNumber>
    </recommendedName>
</protein>
<evidence type="ECO:0000256" key="5">
    <source>
        <dbReference type="ARBA" id="ARBA00022801"/>
    </source>
</evidence>
<keyword evidence="6" id="KW-1015">Disulfide bond</keyword>
<evidence type="ECO:0000256" key="7">
    <source>
        <dbReference type="ARBA" id="ARBA00023180"/>
    </source>
</evidence>
<organism evidence="17 18">
    <name type="scientific">Aureobasidium pullulans</name>
    <name type="common">Black yeast</name>
    <name type="synonym">Pullularia pullulans</name>
    <dbReference type="NCBI Taxonomy" id="5580"/>
    <lineage>
        <taxon>Eukaryota</taxon>
        <taxon>Fungi</taxon>
        <taxon>Dikarya</taxon>
        <taxon>Ascomycota</taxon>
        <taxon>Pezizomycotina</taxon>
        <taxon>Dothideomycetes</taxon>
        <taxon>Dothideomycetidae</taxon>
        <taxon>Dothideales</taxon>
        <taxon>Saccotheciaceae</taxon>
        <taxon>Aureobasidium</taxon>
    </lineage>
</organism>
<evidence type="ECO:0000313" key="17">
    <source>
        <dbReference type="EMBL" id="THV75627.1"/>
    </source>
</evidence>
<dbReference type="Gene3D" id="2.160.20.10">
    <property type="entry name" value="Single-stranded right-handed beta-helix, Pectin lyase-like"/>
    <property type="match status" value="1"/>
</dbReference>
<comment type="function">
    <text evidence="12">Specific in hydrolyzing the terminal glycosidic bond of polygalacturonic acid and oligogalacturonates.</text>
</comment>
<gene>
    <name evidence="17" type="ORF">D6D28_01707</name>
</gene>
<keyword evidence="5 15" id="KW-0378">Hydrolase</keyword>
<sequence>MNKLCHNSCLRSYITLNPGGKEQHKRYPLGALSEYILSPDTNIAVLPSSIDINTACRFGYIGTSFGGLKKADIGPGKTLLINGVTGTLGYAAVAIGLGLGCTKILGVGRNKERLAQIQSLCKNGRVAVRSSEDGDFADWVRDEINGLGVDALYDCLGAGGDAESTSQLLECVKAGGKMILAGGATEGKIEFTYRTAMVRDVAILGTVWFDSAEIDEMIDLIDAGVIDLSFLQHKFFSLSDVNKALEFSNAAAVSTILFLSVCAAELECASRTPTASQATLPLHLGPTYPTSSSRATSPKPHTVHTQCEVVPLGWGRDDAPQILKAVELCGNGGTITLPAPYTYTISSRLYMRLTRARLNVHGLLSFTPDLGYWIENSHRVEFQNMSTAWIMEGDDFIVDGGGWQQGGINGNGQAWYGRAAGQSNQYERPISLSIFNSTNVSINDFAFYQPQFWSVWAQDSRNITMTNIYINGTNTDPAGNSSNYAINVDGIDTMRVDQMRLENWTFQGGDDCFAPKGNSTNMVLRNFTCIGGGIAFGSVGQYPGHPDFIINISVSDIRVSQKFDAKYGGAAVAAGAYFKSWVGVEMGNPPQGGGGGTGRVSNVTFHNLIVENTSQAVYINKCYFKVPAQGAYCETSTFEFQDFDFDNISGTVRTPIGVNLNCSQAAPCRDLKFSEVSLRQSESNKTAITVFENAQNVFGVSEGNPMYSS</sequence>
<keyword evidence="10" id="KW-0961">Cell wall biogenesis/degradation</keyword>
<dbReference type="Gene3D" id="3.90.180.10">
    <property type="entry name" value="Medium-chain alcohol dehydrogenases, catalytic domain"/>
    <property type="match status" value="1"/>
</dbReference>
<feature type="domain" description="Alcohol dehydrogenase-like C-terminal" evidence="16">
    <location>
        <begin position="88"/>
        <end position="222"/>
    </location>
</feature>
<dbReference type="GO" id="GO:0005576">
    <property type="term" value="C:extracellular region"/>
    <property type="evidence" value="ECO:0007669"/>
    <property type="project" value="UniProtKB-SubCell"/>
</dbReference>
<proteinExistence type="inferred from homology"/>
<keyword evidence="3" id="KW-0964">Secreted</keyword>
<evidence type="ECO:0000256" key="8">
    <source>
        <dbReference type="ARBA" id="ARBA00023277"/>
    </source>
</evidence>
<evidence type="ECO:0000256" key="4">
    <source>
        <dbReference type="ARBA" id="ARBA00022729"/>
    </source>
</evidence>
<dbReference type="InterPro" id="IPR000743">
    <property type="entry name" value="Glyco_hydro_28"/>
</dbReference>
<dbReference type="EC" id="3.2.1.67" evidence="13"/>
<accession>A0A4S8SWI3</accession>
<dbReference type="GO" id="GO:0071555">
    <property type="term" value="P:cell wall organization"/>
    <property type="evidence" value="ECO:0007669"/>
    <property type="project" value="UniProtKB-KW"/>
</dbReference>
<evidence type="ECO:0000256" key="12">
    <source>
        <dbReference type="ARBA" id="ARBA00037312"/>
    </source>
</evidence>
<evidence type="ECO:0000256" key="3">
    <source>
        <dbReference type="ARBA" id="ARBA00022525"/>
    </source>
</evidence>
<dbReference type="InterPro" id="IPR011050">
    <property type="entry name" value="Pectin_lyase_fold/virulence"/>
</dbReference>
<name>A0A4S8SWI3_AURPU</name>
<dbReference type="AlphaFoldDB" id="A0A4S8SWI3"/>
<comment type="similarity">
    <text evidence="2 15">Belongs to the glycosyl hydrolase 28 family.</text>
</comment>
<dbReference type="SUPFAM" id="SSF50129">
    <property type="entry name" value="GroES-like"/>
    <property type="match status" value="1"/>
</dbReference>
<dbReference type="GO" id="GO:0047911">
    <property type="term" value="F:galacturan 1,4-alpha-galacturonidase activity"/>
    <property type="evidence" value="ECO:0007669"/>
    <property type="project" value="UniProtKB-EC"/>
</dbReference>
<evidence type="ECO:0000256" key="10">
    <source>
        <dbReference type="ARBA" id="ARBA00023316"/>
    </source>
</evidence>
<dbReference type="InterPro" id="IPR013149">
    <property type="entry name" value="ADH-like_C"/>
</dbReference>
<evidence type="ECO:0000256" key="1">
    <source>
        <dbReference type="ARBA" id="ARBA00004613"/>
    </source>
</evidence>
<keyword evidence="7" id="KW-0325">Glycoprotein</keyword>
<dbReference type="InterPro" id="IPR012334">
    <property type="entry name" value="Pectin_lyas_fold"/>
</dbReference>
<evidence type="ECO:0000256" key="15">
    <source>
        <dbReference type="RuleBase" id="RU361169"/>
    </source>
</evidence>
<keyword evidence="11" id="KW-0624">Polysaccharide degradation</keyword>
<dbReference type="Pfam" id="PF00295">
    <property type="entry name" value="Glyco_hydro_28"/>
    <property type="match status" value="2"/>
</dbReference>
<evidence type="ECO:0000256" key="11">
    <source>
        <dbReference type="ARBA" id="ARBA00023326"/>
    </source>
</evidence>
<comment type="catalytic activity">
    <reaction evidence="14">
        <text>[(1-&gt;4)-alpha-D-galacturonosyl](n) + H2O = alpha-D-galacturonate + [(1-&gt;4)-alpha-D-galacturonosyl](n-1)</text>
        <dbReference type="Rhea" id="RHEA:14117"/>
        <dbReference type="Rhea" id="RHEA-COMP:14570"/>
        <dbReference type="Rhea" id="RHEA-COMP:14572"/>
        <dbReference type="ChEBI" id="CHEBI:15377"/>
        <dbReference type="ChEBI" id="CHEBI:58658"/>
        <dbReference type="ChEBI" id="CHEBI:140523"/>
        <dbReference type="EC" id="3.2.1.67"/>
    </reaction>
</comment>
<evidence type="ECO:0000313" key="18">
    <source>
        <dbReference type="Proteomes" id="UP000304951"/>
    </source>
</evidence>
<evidence type="ECO:0000259" key="16">
    <source>
        <dbReference type="Pfam" id="PF00107"/>
    </source>
</evidence>
<dbReference type="InterPro" id="IPR011032">
    <property type="entry name" value="GroES-like_sf"/>
</dbReference>
<dbReference type="EMBL" id="QZAF01000035">
    <property type="protein sequence ID" value="THV75627.1"/>
    <property type="molecule type" value="Genomic_DNA"/>
</dbReference>
<dbReference type="PANTHER" id="PTHR31736:SF12">
    <property type="entry name" value="EXO-POLYGALACTURONASE, PUTATIVE-RELATED"/>
    <property type="match status" value="1"/>
</dbReference>
<evidence type="ECO:0000256" key="2">
    <source>
        <dbReference type="ARBA" id="ARBA00008834"/>
    </source>
</evidence>
<keyword evidence="9 15" id="KW-0326">Glycosidase</keyword>
<dbReference type="Pfam" id="PF00107">
    <property type="entry name" value="ADH_zinc_N"/>
    <property type="match status" value="1"/>
</dbReference>
<dbReference type="SUPFAM" id="SSF51735">
    <property type="entry name" value="NAD(P)-binding Rossmann-fold domains"/>
    <property type="match status" value="1"/>
</dbReference>
<dbReference type="Proteomes" id="UP000304951">
    <property type="component" value="Unassembled WGS sequence"/>
</dbReference>
<dbReference type="GO" id="GO:0004650">
    <property type="term" value="F:polygalacturonase activity"/>
    <property type="evidence" value="ECO:0007669"/>
    <property type="project" value="InterPro"/>
</dbReference>
<keyword evidence="4" id="KW-0732">Signal</keyword>
<dbReference type="InterPro" id="IPR036291">
    <property type="entry name" value="NAD(P)-bd_dom_sf"/>
</dbReference>